<evidence type="ECO:0000313" key="2">
    <source>
        <dbReference type="Proteomes" id="UP000270499"/>
    </source>
</evidence>
<dbReference type="Pfam" id="PF14350">
    <property type="entry name" value="Beta_protein"/>
    <property type="match status" value="1"/>
</dbReference>
<sequence length="351" mass="38925">MFLSVWQGAVMGDYSNHPRYIPVIKWQKYEQLALKKIEAALLPRVKPCIEARTSDQHTNLIKNLHTIWPHETYVDYSNPSGDLTAQRQAELMAFLQVAATAQLPVSPVIGPAYLAGLGAPFLQVTATFPSVAIRIRLSSFQLSPQVFQMVAGSLATLKAAGRKAELFVDLGVSPKGWAPADVQAFGVTMQLLSGIGYSSVHLISGAFPASLASVKTGSGKFERNDWKFWEALSASVPALKIGYGDYGTLSPEWSEQILERRSNSIAIRYTRDDNWLILRATGKTAPDSVALSQILVNNYPDFKRRGYSFGDDLLEQRADPNVAIKLKKCGHYHITEAWSHHVAYVLKEQYR</sequence>
<gene>
    <name evidence="1" type="ORF">ALP59_02346</name>
</gene>
<name>A0A3M5GLR8_PSESS</name>
<dbReference type="InterPro" id="IPR025683">
    <property type="entry name" value="Protein_beta"/>
</dbReference>
<proteinExistence type="predicted"/>
<reference evidence="1 2" key="1">
    <citation type="submission" date="2018-08" db="EMBL/GenBank/DDBJ databases">
        <title>Recombination of ecologically and evolutionarily significant loci maintains genetic cohesion in the Pseudomonas syringae species complex.</title>
        <authorList>
            <person name="Dillon M."/>
            <person name="Thakur S."/>
            <person name="Almeida R.N.D."/>
            <person name="Weir B.S."/>
            <person name="Guttman D.S."/>
        </authorList>
    </citation>
    <scope>NUCLEOTIDE SEQUENCE [LARGE SCALE GENOMIC DNA]</scope>
    <source>
        <strain evidence="1 2">ICMP 9421</strain>
    </source>
</reference>
<organism evidence="1 2">
    <name type="scientific">Pseudomonas savastanoi</name>
    <name type="common">Pseudomonas syringae pv. savastanoi</name>
    <dbReference type="NCBI Taxonomy" id="29438"/>
    <lineage>
        <taxon>Bacteria</taxon>
        <taxon>Pseudomonadati</taxon>
        <taxon>Pseudomonadota</taxon>
        <taxon>Gammaproteobacteria</taxon>
        <taxon>Pseudomonadales</taxon>
        <taxon>Pseudomonadaceae</taxon>
        <taxon>Pseudomonas</taxon>
    </lineage>
</organism>
<accession>A0A3M5GLR8</accession>
<dbReference type="EMBL" id="RBSW01000008">
    <property type="protein sequence ID" value="RMS87288.1"/>
    <property type="molecule type" value="Genomic_DNA"/>
</dbReference>
<dbReference type="Proteomes" id="UP000270499">
    <property type="component" value="Unassembled WGS sequence"/>
</dbReference>
<comment type="caution">
    <text evidence="1">The sequence shown here is derived from an EMBL/GenBank/DDBJ whole genome shotgun (WGS) entry which is preliminary data.</text>
</comment>
<dbReference type="AlphaFoldDB" id="A0A3M5GLR8"/>
<protein>
    <submittedName>
        <fullName evidence="1">Uncharacterized protein</fullName>
    </submittedName>
</protein>
<evidence type="ECO:0000313" key="1">
    <source>
        <dbReference type="EMBL" id="RMS87288.1"/>
    </source>
</evidence>